<dbReference type="EMBL" id="MN718199">
    <property type="protein sequence ID" value="QGZ16169.1"/>
    <property type="molecule type" value="Genomic_DNA"/>
</dbReference>
<organism evidence="2 3">
    <name type="scientific">Vibrio phage vB_VchM_Kuja</name>
    <dbReference type="NCBI Taxonomy" id="2686437"/>
    <lineage>
        <taxon>Viruses</taxon>
        <taxon>Duplodnaviria</taxon>
        <taxon>Heunggongvirae</taxon>
        <taxon>Uroviricota</taxon>
        <taxon>Caudoviricetes</taxon>
        <taxon>Pantevenvirales</taxon>
        <taxon>Ackermannviridae</taxon>
        <taxon>Kujavirus</taxon>
        <taxon>Kujavirus kuja</taxon>
    </lineage>
</organism>
<proteinExistence type="predicted"/>
<accession>A0A6B9J9L2</accession>
<protein>
    <submittedName>
        <fullName evidence="2">Terminase small subunit</fullName>
    </submittedName>
</protein>
<evidence type="ECO:0000313" key="3">
    <source>
        <dbReference type="Proteomes" id="UP000433471"/>
    </source>
</evidence>
<dbReference type="Proteomes" id="UP000433471">
    <property type="component" value="Segment"/>
</dbReference>
<evidence type="ECO:0000256" key="1">
    <source>
        <dbReference type="SAM" id="MobiDB-lite"/>
    </source>
</evidence>
<sequence length="245" mass="27405">MDELTNRLLNTLKSVEAEEFAVQSISRETLDENRRQLMDPSEFGGADDVDDDYTPIEIPDLVIEEKESQAEDIPGTDLQTDHKYVRNVNYGLSKLYLNVIPVLVKGFANTENPRCIAALNETVEQLRKIHNDMLNSSKLSVETKIKAKPTTNLSDRFDEGGTTTTTTVEVDGKKVTVATTARRLDMMAMLVKGFGGNMNDVPDEAYERLDAGEDPRSILEDFKKRTLEGEIEEADIDNEEGELDA</sequence>
<name>A0A6B9J9L2_9CAUD</name>
<evidence type="ECO:0000313" key="2">
    <source>
        <dbReference type="EMBL" id="QGZ16169.1"/>
    </source>
</evidence>
<keyword evidence="3" id="KW-1185">Reference proteome</keyword>
<feature type="region of interest" description="Disordered" evidence="1">
    <location>
        <begin position="31"/>
        <end position="50"/>
    </location>
</feature>
<reference evidence="2 3" key="1">
    <citation type="submission" date="2019-11" db="EMBL/GenBank/DDBJ databases">
        <title>Characterization of a novel member of the family Ackermannviridae.</title>
        <authorList>
            <person name="Maina A.N."/>
            <person name="Mwaura F.B."/>
            <person name="Jumba M."/>
        </authorList>
    </citation>
    <scope>NUCLEOTIDE SEQUENCE [LARGE SCALE GENOMIC DNA]</scope>
</reference>
<gene>
    <name evidence="2" type="ORF">Kuja_1770</name>
</gene>